<accession>A0AA90TYP2</accession>
<dbReference type="AlphaFoldDB" id="A0AA90TYP2"/>
<proteinExistence type="predicted"/>
<dbReference type="EMBL" id="JAVDQI010000002">
    <property type="protein sequence ID" value="MDR6222357.1"/>
    <property type="molecule type" value="Genomic_DNA"/>
</dbReference>
<sequence length="74" mass="8382">MNVLPFSSSNSIKSLRLCISTKNPINTSIFANGILLAYRSCFFIEFTKNISLDYIKKADRRIEGCSMFLAHVCK</sequence>
<gene>
    <name evidence="1" type="ORF">J2750_000802</name>
</gene>
<keyword evidence="2" id="KW-1185">Reference proteome</keyword>
<evidence type="ECO:0000313" key="2">
    <source>
        <dbReference type="Proteomes" id="UP001185015"/>
    </source>
</evidence>
<name>A0AA90TYP2_9EURY</name>
<reference evidence="1 2" key="1">
    <citation type="submission" date="2023-07" db="EMBL/GenBank/DDBJ databases">
        <title>Genomic Encyclopedia of Type Strains, Phase IV (KMG-IV): sequencing the most valuable type-strain genomes for metagenomic binning, comparative biology and taxonomic classification.</title>
        <authorList>
            <person name="Goeker M."/>
        </authorList>
    </citation>
    <scope>NUCLEOTIDE SEQUENCE [LARGE SCALE GENOMIC DNA]</scope>
    <source>
        <strain evidence="1 2">DSM 17273</strain>
    </source>
</reference>
<organism evidence="1 2">
    <name type="scientific">Methanococcoides alaskense</name>
    <dbReference type="NCBI Taxonomy" id="325778"/>
    <lineage>
        <taxon>Archaea</taxon>
        <taxon>Methanobacteriati</taxon>
        <taxon>Methanobacteriota</taxon>
        <taxon>Stenosarchaea group</taxon>
        <taxon>Methanomicrobia</taxon>
        <taxon>Methanosarcinales</taxon>
        <taxon>Methanosarcinaceae</taxon>
        <taxon>Methanococcoides</taxon>
    </lineage>
</organism>
<dbReference type="Proteomes" id="UP001185015">
    <property type="component" value="Unassembled WGS sequence"/>
</dbReference>
<protein>
    <submittedName>
        <fullName evidence="1">Uncharacterized protein</fullName>
    </submittedName>
</protein>
<evidence type="ECO:0000313" key="1">
    <source>
        <dbReference type="EMBL" id="MDR6222357.1"/>
    </source>
</evidence>
<comment type="caution">
    <text evidence="1">The sequence shown here is derived from an EMBL/GenBank/DDBJ whole genome shotgun (WGS) entry which is preliminary data.</text>
</comment>